<proteinExistence type="inferred from homology"/>
<comment type="similarity">
    <text evidence="2">Belongs to the bacterial solute-binding protein 1 family.</text>
</comment>
<evidence type="ECO:0000256" key="3">
    <source>
        <dbReference type="ARBA" id="ARBA00011557"/>
    </source>
</evidence>
<dbReference type="EMBL" id="CADCWL010000046">
    <property type="protein sequence ID" value="CAA9554723.1"/>
    <property type="molecule type" value="Genomic_DNA"/>
</dbReference>
<evidence type="ECO:0000256" key="4">
    <source>
        <dbReference type="ARBA" id="ARBA00017470"/>
    </source>
</evidence>
<evidence type="ECO:0000256" key="5">
    <source>
        <dbReference type="ARBA" id="ARBA00022448"/>
    </source>
</evidence>
<evidence type="ECO:0000256" key="2">
    <source>
        <dbReference type="ARBA" id="ARBA00008520"/>
    </source>
</evidence>
<dbReference type="InterPro" id="IPR050490">
    <property type="entry name" value="Bact_solute-bd_prot1"/>
</dbReference>
<dbReference type="InterPro" id="IPR006311">
    <property type="entry name" value="TAT_signal"/>
</dbReference>
<dbReference type="PROSITE" id="PS51318">
    <property type="entry name" value="TAT"/>
    <property type="match status" value="1"/>
</dbReference>
<keyword evidence="6" id="KW-0732">Signal</keyword>
<dbReference type="PANTHER" id="PTHR43649:SF31">
    <property type="entry name" value="SN-GLYCEROL-3-PHOSPHATE-BINDING PERIPLASMIC PROTEIN UGPB"/>
    <property type="match status" value="1"/>
</dbReference>
<evidence type="ECO:0000256" key="1">
    <source>
        <dbReference type="ARBA" id="ARBA00004418"/>
    </source>
</evidence>
<dbReference type="InterPro" id="IPR006059">
    <property type="entry name" value="SBP"/>
</dbReference>
<dbReference type="Gene3D" id="3.40.190.10">
    <property type="entry name" value="Periplasmic binding protein-like II"/>
    <property type="match status" value="1"/>
</dbReference>
<accession>A0A6J4UM94</accession>
<evidence type="ECO:0000256" key="6">
    <source>
        <dbReference type="ARBA" id="ARBA00022729"/>
    </source>
</evidence>
<comment type="subcellular location">
    <subcellularLocation>
        <location evidence="1">Periplasm</location>
    </subcellularLocation>
</comment>
<comment type="subunit">
    <text evidence="3">The complex is composed of two ATP-binding proteins (UgpC), two transmembrane proteins (UgpA and UgpE) and a solute-binding protein (UgpB).</text>
</comment>
<dbReference type="GO" id="GO:0042597">
    <property type="term" value="C:periplasmic space"/>
    <property type="evidence" value="ECO:0007669"/>
    <property type="project" value="UniProtKB-SubCell"/>
</dbReference>
<name>A0A6J4UM94_9BACT</name>
<organism evidence="7">
    <name type="scientific">uncultured Thermomicrobiales bacterium</name>
    <dbReference type="NCBI Taxonomy" id="1645740"/>
    <lineage>
        <taxon>Bacteria</taxon>
        <taxon>Pseudomonadati</taxon>
        <taxon>Thermomicrobiota</taxon>
        <taxon>Thermomicrobia</taxon>
        <taxon>Thermomicrobiales</taxon>
        <taxon>environmental samples</taxon>
    </lineage>
</organism>
<dbReference type="PANTHER" id="PTHR43649">
    <property type="entry name" value="ARABINOSE-BINDING PROTEIN-RELATED"/>
    <property type="match status" value="1"/>
</dbReference>
<dbReference type="SUPFAM" id="SSF53850">
    <property type="entry name" value="Periplasmic binding protein-like II"/>
    <property type="match status" value="1"/>
</dbReference>
<dbReference type="Pfam" id="PF01547">
    <property type="entry name" value="SBP_bac_1"/>
    <property type="match status" value="1"/>
</dbReference>
<sequence>MQRRFLNRGLSRRGLIKGAATGAAVAALAPAGLGRLTAAAAQEPTTVRLVSPPSSPAETAALEALLEEFAAANPNIRVDYQAITSEYNTKLQTDLAAGSAADVFTVDSLVMPDLIAAEVMTPLDDYMAQAGFTAADYFPGLISAFQAGGRTYGLPKDFSTLAMFYDPQAFEAAGIAAPPATWDELRTAAQTLLDATGQPPIVYAPSLARYIAFLYAGGGRILSEDGSQVTINSPEAKTALDYFYGLYTDGLAATFTDVGAVWPGAAFATDTGSIVFEGNWLLPFLAENAPDKQFRVAEMPAGPAGKATMAFTVCYAINEASAVRDAAWTLVSYLTGPEGMAIWSDTSGLLPSRPALTQAYVDKYPDRSAFLAGGEYARPWQLGQGGEKFNLDADAELQALFSGQGSTEETLARLEEKANEDIRLGTAPVATPAT</sequence>
<dbReference type="CDD" id="cd14748">
    <property type="entry name" value="PBP2_UgpB"/>
    <property type="match status" value="1"/>
</dbReference>
<gene>
    <name evidence="7" type="ORF">AVDCRST_MAG19-1123</name>
</gene>
<evidence type="ECO:0000313" key="7">
    <source>
        <dbReference type="EMBL" id="CAA9554723.1"/>
    </source>
</evidence>
<keyword evidence="5" id="KW-0813">Transport</keyword>
<protein>
    <recommendedName>
        <fullName evidence="4">sn-glycerol-3-phosphate-binding periplasmic protein UgpB</fullName>
    </recommendedName>
</protein>
<reference evidence="7" key="1">
    <citation type="submission" date="2020-02" db="EMBL/GenBank/DDBJ databases">
        <authorList>
            <person name="Meier V. D."/>
        </authorList>
    </citation>
    <scope>NUCLEOTIDE SEQUENCE</scope>
    <source>
        <strain evidence="7">AVDCRST_MAG19</strain>
    </source>
</reference>
<dbReference type="AlphaFoldDB" id="A0A6J4UM94"/>